<evidence type="ECO:0000313" key="2">
    <source>
        <dbReference type="Proteomes" id="UP000001574"/>
    </source>
</evidence>
<sequence length="485" mass="53436">MDALECAKIAGRENIPWQELVVREGMATDDAGRWLAFEVGVLVARQNGKNGGIEVVELGWMINEPGVSILHTAHEFQTAMESMDKLEALILSHPLLENEVAQIRRGNGRESIRLKNESIIRFRTRTKSGGRGFSVDRLVIDEAMIWSPASQAAIMPLLTTAKNPQIWYLGSAADEETHEYCGKWASLRARALAGDDPKLLWLEWSAPEPPEDPAARRVWREDRANWAAANPSMDYLVTEEYIEDELAAFRRDLAKWEVERLSVGRWPKDITDVHIFPIEKWDALGDGSPDLVNIYPQVIAVDRDPVTKLWAIAGATRTADGHAHIEIGYNQAASATEVVEKLVDIVTQADPAALVIESRSPAAVLKPYLIEAGIEPVMTNTSELALACEGIVEAVEAAQITHSNQAVLNEAVISASKRDLPGDRFAWDRKPGGQIVQLMAATLAHWGLLTFSAPPTRSAAPLADNEIETSGADFEREFDAMNAPF</sequence>
<accession>A0A0H2ZT81</accession>
<dbReference type="AlphaFoldDB" id="A0A0H2ZT81"/>
<dbReference type="KEGG" id="mav:MAV_0813"/>
<dbReference type="Gene3D" id="3.40.50.300">
    <property type="entry name" value="P-loop containing nucleotide triphosphate hydrolases"/>
    <property type="match status" value="1"/>
</dbReference>
<organism evidence="1 2">
    <name type="scientific">Mycobacterium avium (strain 104)</name>
    <dbReference type="NCBI Taxonomy" id="243243"/>
    <lineage>
        <taxon>Bacteria</taxon>
        <taxon>Bacillati</taxon>
        <taxon>Actinomycetota</taxon>
        <taxon>Actinomycetes</taxon>
        <taxon>Mycobacteriales</taxon>
        <taxon>Mycobacteriaceae</taxon>
        <taxon>Mycobacterium</taxon>
        <taxon>Mycobacterium avium complex (MAC)</taxon>
    </lineage>
</organism>
<protein>
    <submittedName>
        <fullName evidence="1">Phage terminase, large subunit, putative</fullName>
    </submittedName>
</protein>
<name>A0A0H2ZT81_MYCA1</name>
<dbReference type="Proteomes" id="UP000001574">
    <property type="component" value="Chromosome"/>
</dbReference>
<reference evidence="1 2" key="1">
    <citation type="submission" date="2006-10" db="EMBL/GenBank/DDBJ databases">
        <authorList>
            <person name="Fleischmann R.D."/>
            <person name="Dodson R.J."/>
            <person name="Haft D.H."/>
            <person name="Merkel J.S."/>
            <person name="Nelson W.C."/>
            <person name="Fraser C.M."/>
        </authorList>
    </citation>
    <scope>NUCLEOTIDE SEQUENCE [LARGE SCALE GENOMIC DNA]</scope>
    <source>
        <strain evidence="1 2">104</strain>
    </source>
</reference>
<gene>
    <name evidence="1" type="ordered locus">MAV_0813</name>
</gene>
<evidence type="ECO:0000313" key="1">
    <source>
        <dbReference type="EMBL" id="ABK64998.1"/>
    </source>
</evidence>
<dbReference type="HOGENOM" id="CLU_030716_1_0_11"/>
<proteinExistence type="predicted"/>
<dbReference type="EMBL" id="CP000479">
    <property type="protein sequence ID" value="ABK64998.1"/>
    <property type="molecule type" value="Genomic_DNA"/>
</dbReference>
<dbReference type="InterPro" id="IPR027417">
    <property type="entry name" value="P-loop_NTPase"/>
</dbReference>